<dbReference type="Pfam" id="PF21705">
    <property type="entry name" value="p55_CTD"/>
    <property type="match status" value="1"/>
</dbReference>
<evidence type="ECO:0000313" key="2">
    <source>
        <dbReference type="EMBL" id="QOI17319.1"/>
    </source>
</evidence>
<keyword evidence="3" id="KW-1185">Reference proteome</keyword>
<accession>A0A7L8Y997</accession>
<sequence length="477" mass="56031">MENILPYQLEYPYHSERKITNHQKLKSIPSLGFVEKMIYESVKDMFNSCTCNEKEFFYCGNVKIPEGAYIGYIEINDSIPNYMYATYSMLGTQKYKVAVLDEYTLAAVKSNLYSVVIREYKNDIDMVYNVVKDVPPVRNQFIMVKVNNKDLLIREAEKNWKNMVSSTILSGASSIISHYSEMKSFYYEIIKKEKHTKSVYALIEENQHLMNYVLPTLTVFLKSYNEKVLEYVQEHIKVCNDNNDYNLIFRREQIEWSEGIDTDFQVDVSNAIYEDVTIKLRELEHHRSELDILKDPRLEFKNKKIKIKPVKKEIISSEQEMISRETVSYLPGEDPLEDMFYYGLPESMKLFTNNINTAMIKNISSEKDVNDIDYIAGFPFKTSFKKTVFNVYKEKNTSIKMSHLTLHYACLYIYISTVSEMRSGRKDLEYTDDKMEKARTFAKINLAELRLRASRMKTIKYGYGTCISMKTIYPLED</sequence>
<name>A0A7L8Y997_9VIRU</name>
<dbReference type="KEGG" id="vg:80551310"/>
<feature type="domain" description="p55 C-terminal" evidence="1">
    <location>
        <begin position="336"/>
        <end position="414"/>
    </location>
</feature>
<evidence type="ECO:0000259" key="1">
    <source>
        <dbReference type="Pfam" id="PF21705"/>
    </source>
</evidence>
<dbReference type="EMBL" id="MT879194">
    <property type="protein sequence ID" value="QOI17319.1"/>
    <property type="molecule type" value="Viral_cRNA"/>
</dbReference>
<dbReference type="GeneID" id="80551310"/>
<evidence type="ECO:0000313" key="3">
    <source>
        <dbReference type="Proteomes" id="UP000888240"/>
    </source>
</evidence>
<gene>
    <name evidence="2" type="primary">P5</name>
</gene>
<dbReference type="Proteomes" id="UP000888240">
    <property type="component" value="Genome"/>
</dbReference>
<organism evidence="2">
    <name type="scientific">Maple mottle-associated virus</name>
    <dbReference type="NCBI Taxonomy" id="2778521"/>
    <lineage>
        <taxon>Viruses</taxon>
        <taxon>Riboviria</taxon>
        <taxon>Orthornavirae</taxon>
        <taxon>Negarnaviricota</taxon>
        <taxon>Polyploviricotina</taxon>
        <taxon>Bunyaviricetes</taxon>
        <taxon>Elliovirales</taxon>
        <taxon>Fimoviridae</taxon>
        <taxon>Emaravirus</taxon>
        <taxon>Emaravirus aceris</taxon>
    </lineage>
</organism>
<protein>
    <recommendedName>
        <fullName evidence="1">p55 C-terminal domain-containing protein</fullName>
    </recommendedName>
</protein>
<dbReference type="InterPro" id="IPR048854">
    <property type="entry name" value="p55_CTD"/>
</dbReference>
<proteinExistence type="predicted"/>
<reference evidence="2" key="1">
    <citation type="submission" date="2020-08" db="EMBL/GenBank/DDBJ databases">
        <title>Whole genome sequencing identifies a novel species of the genus Emaravirus in maple trees.</title>
        <authorList>
            <person name="Rumbou A."/>
            <person name="Candresse T."/>
            <person name="von Bargen S."/>
            <person name="Buettner C."/>
        </authorList>
    </citation>
    <scope>NUCLEOTIDE SEQUENCE</scope>
    <source>
        <strain evidence="2">MaMaV/Acer</strain>
    </source>
</reference>
<dbReference type="RefSeq" id="YP_010840393.1">
    <property type="nucleotide sequence ID" value="NC_078677.1"/>
</dbReference>